<keyword evidence="6 22" id="KW-0349">Heme</keyword>
<dbReference type="GO" id="GO:0008289">
    <property type="term" value="F:lipid binding"/>
    <property type="evidence" value="ECO:0007669"/>
    <property type="project" value="UniProtKB-KW"/>
</dbReference>
<keyword evidence="13" id="KW-0446">Lipid-binding</keyword>
<dbReference type="AlphaFoldDB" id="A0A3M6UWA6"/>
<evidence type="ECO:0000256" key="23">
    <source>
        <dbReference type="RuleBase" id="RU000461"/>
    </source>
</evidence>
<evidence type="ECO:0000256" key="21">
    <source>
        <dbReference type="ARBA" id="ARBA00044342"/>
    </source>
</evidence>
<evidence type="ECO:0000256" key="10">
    <source>
        <dbReference type="ARBA" id="ARBA00023002"/>
    </source>
</evidence>
<evidence type="ECO:0000256" key="16">
    <source>
        <dbReference type="ARBA" id="ARBA00044116"/>
    </source>
</evidence>
<dbReference type="GO" id="GO:0005506">
    <property type="term" value="F:iron ion binding"/>
    <property type="evidence" value="ECO:0007669"/>
    <property type="project" value="InterPro"/>
</dbReference>
<sequence>MWFSFPDFLSPGQISVLCLLACVFLTGKAIWRNYFSKLPPGPWGIPVIGAMFRLGKNPHIEFTKMAQQYGDVFSLMLGNRLVVVLNGLDTIQEALVKHSTAFAGRPQLHTFKLGNREGTSLTLSDYTPQWRLTRKISASAMQNFAKDKSNLEEKLLKECNRLVFCLKQQKGKPFDPLLTFKFATGNIILNALFGVNLSYQDEAIGRILHLSESFGKALKSNSHVDFFPFLKYLPNKSLSDFVSLMKESFERVAEMFMQNKESCTEGHVRNVADSFFNVLEKEMMKEKENGPVTENTHEIAPLLDDKQIISAITDLFGGAFDTSSTTLTWALAYLIKYPDIQRQLQVELDHVVGRERLPILEDLASLPLLQATVYELLRVTSLAPLSVPRSTTKETKIRDFVIPKDTMVLVNLWSVHRDPGIWKDPHVFNPWRFLNSDGELIDPKSFGGFLPFSAGRRKCPGESLALRTIPVLLATLLHSFRFSQEGLSSVYRGINLEGNFGLTLTPETFYVRIEERKKTE</sequence>
<dbReference type="InterPro" id="IPR002401">
    <property type="entry name" value="Cyt_P450_E_grp-I"/>
</dbReference>
<dbReference type="InterPro" id="IPR036396">
    <property type="entry name" value="Cyt_P450_sf"/>
</dbReference>
<evidence type="ECO:0000256" key="2">
    <source>
        <dbReference type="ARBA" id="ARBA00004174"/>
    </source>
</evidence>
<evidence type="ECO:0000256" key="17">
    <source>
        <dbReference type="ARBA" id="ARBA00044217"/>
    </source>
</evidence>
<dbReference type="Gene3D" id="1.10.630.10">
    <property type="entry name" value="Cytochrome P450"/>
    <property type="match status" value="1"/>
</dbReference>
<keyword evidence="7 22" id="KW-0479">Metal-binding</keyword>
<evidence type="ECO:0000256" key="7">
    <source>
        <dbReference type="ARBA" id="ARBA00022723"/>
    </source>
</evidence>
<dbReference type="EMBL" id="RCHS01000578">
    <property type="protein sequence ID" value="RMX57879.1"/>
    <property type="molecule type" value="Genomic_DNA"/>
</dbReference>
<dbReference type="GO" id="GO:0008610">
    <property type="term" value="P:lipid biosynthetic process"/>
    <property type="evidence" value="ECO:0007669"/>
    <property type="project" value="UniProtKB-ARBA"/>
</dbReference>
<dbReference type="Pfam" id="PF00067">
    <property type="entry name" value="p450"/>
    <property type="match status" value="1"/>
</dbReference>
<name>A0A3M6UWA6_POCDA</name>
<dbReference type="GO" id="GO:0004509">
    <property type="term" value="F:steroid 21-monooxygenase activity"/>
    <property type="evidence" value="ECO:0007669"/>
    <property type="project" value="UniProtKB-EC"/>
</dbReference>
<proteinExistence type="inferred from homology"/>
<evidence type="ECO:0000256" key="20">
    <source>
        <dbReference type="ARBA" id="ARBA00044304"/>
    </source>
</evidence>
<keyword evidence="8" id="KW-0256">Endoplasmic reticulum</keyword>
<evidence type="ECO:0000256" key="1">
    <source>
        <dbReference type="ARBA" id="ARBA00001971"/>
    </source>
</evidence>
<keyword evidence="25" id="KW-1185">Reference proteome</keyword>
<dbReference type="GO" id="GO:0042446">
    <property type="term" value="P:hormone biosynthetic process"/>
    <property type="evidence" value="ECO:0007669"/>
    <property type="project" value="TreeGrafter"/>
</dbReference>
<evidence type="ECO:0000256" key="19">
    <source>
        <dbReference type="ARBA" id="ARBA00044282"/>
    </source>
</evidence>
<dbReference type="SUPFAM" id="SSF48264">
    <property type="entry name" value="Cytochrome P450"/>
    <property type="match status" value="1"/>
</dbReference>
<dbReference type="PRINTS" id="PR00463">
    <property type="entry name" value="EP450I"/>
</dbReference>
<evidence type="ECO:0000256" key="9">
    <source>
        <dbReference type="ARBA" id="ARBA00022848"/>
    </source>
</evidence>
<dbReference type="PROSITE" id="PS00086">
    <property type="entry name" value="CYTOCHROME_P450"/>
    <property type="match status" value="1"/>
</dbReference>
<evidence type="ECO:0000256" key="11">
    <source>
        <dbReference type="ARBA" id="ARBA00023004"/>
    </source>
</evidence>
<dbReference type="GO" id="GO:0004508">
    <property type="term" value="F:steroid 17-alpha-monooxygenase activity"/>
    <property type="evidence" value="ECO:0007669"/>
    <property type="project" value="TreeGrafter"/>
</dbReference>
<accession>A0A3M6UWA6</accession>
<organism evidence="24 25">
    <name type="scientific">Pocillopora damicornis</name>
    <name type="common">Cauliflower coral</name>
    <name type="synonym">Millepora damicornis</name>
    <dbReference type="NCBI Taxonomy" id="46731"/>
    <lineage>
        <taxon>Eukaryota</taxon>
        <taxon>Metazoa</taxon>
        <taxon>Cnidaria</taxon>
        <taxon>Anthozoa</taxon>
        <taxon>Hexacorallia</taxon>
        <taxon>Scleractinia</taxon>
        <taxon>Astrocoeniina</taxon>
        <taxon>Pocilloporidae</taxon>
        <taxon>Pocillopora</taxon>
    </lineage>
</organism>
<keyword evidence="11 22" id="KW-0408">Iron</keyword>
<evidence type="ECO:0000256" key="6">
    <source>
        <dbReference type="ARBA" id="ARBA00022617"/>
    </source>
</evidence>
<evidence type="ECO:0000256" key="3">
    <source>
        <dbReference type="ARBA" id="ARBA00004406"/>
    </source>
</evidence>
<evidence type="ECO:0000313" key="24">
    <source>
        <dbReference type="EMBL" id="RMX57879.1"/>
    </source>
</evidence>
<dbReference type="InterPro" id="IPR001128">
    <property type="entry name" value="Cyt_P450"/>
</dbReference>
<keyword evidence="9" id="KW-0492">Microsome</keyword>
<keyword evidence="10 23" id="KW-0560">Oxidoreductase</keyword>
<evidence type="ECO:0000256" key="12">
    <source>
        <dbReference type="ARBA" id="ARBA00023033"/>
    </source>
</evidence>
<evidence type="ECO:0000313" key="25">
    <source>
        <dbReference type="Proteomes" id="UP000275408"/>
    </source>
</evidence>
<dbReference type="GO" id="GO:0005789">
    <property type="term" value="C:endoplasmic reticulum membrane"/>
    <property type="evidence" value="ECO:0007669"/>
    <property type="project" value="UniProtKB-SubCell"/>
</dbReference>
<dbReference type="InterPro" id="IPR017972">
    <property type="entry name" value="Cyt_P450_CS"/>
</dbReference>
<evidence type="ECO:0000256" key="13">
    <source>
        <dbReference type="ARBA" id="ARBA00023121"/>
    </source>
</evidence>
<evidence type="ECO:0000256" key="14">
    <source>
        <dbReference type="ARBA" id="ARBA00023136"/>
    </source>
</evidence>
<dbReference type="EC" id="1.14.14.16" evidence="15"/>
<dbReference type="EC" id="1.14.14.1" evidence="5"/>
<dbReference type="OrthoDB" id="1055148at2759"/>
<dbReference type="PANTHER" id="PTHR24289:SF21">
    <property type="entry name" value="CYTOCHROME P450 1A"/>
    <property type="match status" value="1"/>
</dbReference>
<comment type="caution">
    <text evidence="24">The sequence shown here is derived from an EMBL/GenBank/DDBJ whole genome shotgun (WGS) entry which is preliminary data.</text>
</comment>
<comment type="subcellular location">
    <subcellularLocation>
        <location evidence="3">Endoplasmic reticulum membrane</location>
        <topology evidence="3">Peripheral membrane protein</topology>
    </subcellularLocation>
    <subcellularLocation>
        <location evidence="2">Microsome membrane</location>
        <topology evidence="2">Peripheral membrane protein</topology>
    </subcellularLocation>
</comment>
<dbReference type="Proteomes" id="UP000275408">
    <property type="component" value="Unassembled WGS sequence"/>
</dbReference>
<keyword evidence="14" id="KW-0472">Membrane</keyword>
<dbReference type="FunFam" id="1.10.630.10:FF:000049">
    <property type="entry name" value="steroid 21-hydroxylase isoform X1"/>
    <property type="match status" value="1"/>
</dbReference>
<dbReference type="GO" id="GO:0020037">
    <property type="term" value="F:heme binding"/>
    <property type="evidence" value="ECO:0007669"/>
    <property type="project" value="InterPro"/>
</dbReference>
<dbReference type="GO" id="GO:0042448">
    <property type="term" value="P:progesterone metabolic process"/>
    <property type="evidence" value="ECO:0007669"/>
    <property type="project" value="TreeGrafter"/>
</dbReference>
<dbReference type="STRING" id="46731.A0A3M6UWA6"/>
<reference evidence="24 25" key="1">
    <citation type="journal article" date="2018" name="Sci. Rep.">
        <title>Comparative analysis of the Pocillopora damicornis genome highlights role of immune system in coral evolution.</title>
        <authorList>
            <person name="Cunning R."/>
            <person name="Bay R.A."/>
            <person name="Gillette P."/>
            <person name="Baker A.C."/>
            <person name="Traylor-Knowles N."/>
        </authorList>
    </citation>
    <scope>NUCLEOTIDE SEQUENCE [LARGE SCALE GENOMIC DNA]</scope>
    <source>
        <strain evidence="24">RSMAS</strain>
        <tissue evidence="24">Whole animal</tissue>
    </source>
</reference>
<evidence type="ECO:0000256" key="15">
    <source>
        <dbReference type="ARBA" id="ARBA00044040"/>
    </source>
</evidence>
<protein>
    <recommendedName>
        <fullName evidence="16">Steroid 21-hydroxylase</fullName>
        <ecNumber evidence="5">1.14.14.1</ecNumber>
        <ecNumber evidence="15">1.14.14.16</ecNumber>
    </recommendedName>
    <alternativeName>
        <fullName evidence="20">21-OHase</fullName>
    </alternativeName>
    <alternativeName>
        <fullName evidence="17">Cytochrome P-450c21</fullName>
    </alternativeName>
    <alternativeName>
        <fullName evidence="21">Cytochrome P450 21</fullName>
    </alternativeName>
    <alternativeName>
        <fullName evidence="19">Cytochrome P450 XXI</fullName>
    </alternativeName>
    <alternativeName>
        <fullName evidence="18">Cytochrome P450-C21</fullName>
    </alternativeName>
</protein>
<comment type="similarity">
    <text evidence="4 23">Belongs to the cytochrome P450 family.</text>
</comment>
<dbReference type="PANTHER" id="PTHR24289">
    <property type="entry name" value="STEROID 17-ALPHA-HYDROXYLASE/17,20 LYASE"/>
    <property type="match status" value="1"/>
</dbReference>
<evidence type="ECO:0000256" key="8">
    <source>
        <dbReference type="ARBA" id="ARBA00022824"/>
    </source>
</evidence>
<evidence type="ECO:0000256" key="4">
    <source>
        <dbReference type="ARBA" id="ARBA00010617"/>
    </source>
</evidence>
<feature type="binding site" description="axial binding residue" evidence="22">
    <location>
        <position position="459"/>
    </location>
    <ligand>
        <name>heme</name>
        <dbReference type="ChEBI" id="CHEBI:30413"/>
    </ligand>
    <ligandPart>
        <name>Fe</name>
        <dbReference type="ChEBI" id="CHEBI:18248"/>
    </ligandPart>
</feature>
<gene>
    <name evidence="24" type="ORF">pdam_00023281</name>
</gene>
<evidence type="ECO:0000256" key="5">
    <source>
        <dbReference type="ARBA" id="ARBA00012109"/>
    </source>
</evidence>
<evidence type="ECO:0000256" key="22">
    <source>
        <dbReference type="PIRSR" id="PIRSR602401-1"/>
    </source>
</evidence>
<evidence type="ECO:0000256" key="18">
    <source>
        <dbReference type="ARBA" id="ARBA00044265"/>
    </source>
</evidence>
<keyword evidence="12 23" id="KW-0503">Monooxygenase</keyword>
<dbReference type="PRINTS" id="PR00385">
    <property type="entry name" value="P450"/>
</dbReference>
<comment type="cofactor">
    <cofactor evidence="1 22">
        <name>heme</name>
        <dbReference type="ChEBI" id="CHEBI:30413"/>
    </cofactor>
</comment>